<evidence type="ECO:0000256" key="3">
    <source>
        <dbReference type="ARBA" id="ARBA00023295"/>
    </source>
</evidence>
<dbReference type="InterPro" id="IPR000490">
    <property type="entry name" value="Glyco_hydro_17"/>
</dbReference>
<evidence type="ECO:0000313" key="8">
    <source>
        <dbReference type="Proteomes" id="UP000825729"/>
    </source>
</evidence>
<proteinExistence type="inferred from homology"/>
<feature type="signal peptide" evidence="6">
    <location>
        <begin position="1"/>
        <end position="24"/>
    </location>
</feature>
<dbReference type="Gene3D" id="3.20.20.80">
    <property type="entry name" value="Glycosidases"/>
    <property type="match status" value="1"/>
</dbReference>
<evidence type="ECO:0008006" key="9">
    <source>
        <dbReference type="Google" id="ProtNLM"/>
    </source>
</evidence>
<dbReference type="GO" id="GO:0005975">
    <property type="term" value="P:carbohydrate metabolic process"/>
    <property type="evidence" value="ECO:0007669"/>
    <property type="project" value="InterPro"/>
</dbReference>
<feature type="chain" id="PRO_5043922126" description="Glucan endo-1,3-beta-D-glucosidase" evidence="6">
    <location>
        <begin position="25"/>
        <end position="346"/>
    </location>
</feature>
<comment type="caution">
    <text evidence="7">The sequence shown here is derived from an EMBL/GenBank/DDBJ whole genome shotgun (WGS) entry which is preliminary data.</text>
</comment>
<dbReference type="InterPro" id="IPR044965">
    <property type="entry name" value="Glyco_hydro_17_plant"/>
</dbReference>
<dbReference type="Pfam" id="PF00332">
    <property type="entry name" value="Glyco_hydro_17"/>
    <property type="match status" value="1"/>
</dbReference>
<dbReference type="PANTHER" id="PTHR32227">
    <property type="entry name" value="GLUCAN ENDO-1,3-BETA-GLUCOSIDASE BG1-RELATED-RELATED"/>
    <property type="match status" value="1"/>
</dbReference>
<evidence type="ECO:0000256" key="6">
    <source>
        <dbReference type="SAM" id="SignalP"/>
    </source>
</evidence>
<dbReference type="InterPro" id="IPR017853">
    <property type="entry name" value="GH"/>
</dbReference>
<gene>
    <name evidence="7" type="ORF">H6P81_009902</name>
</gene>
<name>A0AAV7EQM7_ARIFI</name>
<evidence type="ECO:0000313" key="7">
    <source>
        <dbReference type="EMBL" id="KAG9449937.1"/>
    </source>
</evidence>
<keyword evidence="3 5" id="KW-0326">Glycosidase</keyword>
<dbReference type="GO" id="GO:0004553">
    <property type="term" value="F:hydrolase activity, hydrolyzing O-glycosyl compounds"/>
    <property type="evidence" value="ECO:0007669"/>
    <property type="project" value="InterPro"/>
</dbReference>
<dbReference type="Proteomes" id="UP000825729">
    <property type="component" value="Unassembled WGS sequence"/>
</dbReference>
<dbReference type="EMBL" id="JAINDJ010000004">
    <property type="protein sequence ID" value="KAG9449937.1"/>
    <property type="molecule type" value="Genomic_DNA"/>
</dbReference>
<dbReference type="PROSITE" id="PS00587">
    <property type="entry name" value="GLYCOSYL_HYDROL_F17"/>
    <property type="match status" value="1"/>
</dbReference>
<organism evidence="7 8">
    <name type="scientific">Aristolochia fimbriata</name>
    <name type="common">White veined hardy Dutchman's pipe vine</name>
    <dbReference type="NCBI Taxonomy" id="158543"/>
    <lineage>
        <taxon>Eukaryota</taxon>
        <taxon>Viridiplantae</taxon>
        <taxon>Streptophyta</taxon>
        <taxon>Embryophyta</taxon>
        <taxon>Tracheophyta</taxon>
        <taxon>Spermatophyta</taxon>
        <taxon>Magnoliopsida</taxon>
        <taxon>Magnoliidae</taxon>
        <taxon>Piperales</taxon>
        <taxon>Aristolochiaceae</taxon>
        <taxon>Aristolochia</taxon>
    </lineage>
</organism>
<protein>
    <recommendedName>
        <fullName evidence="9">Glucan endo-1,3-beta-D-glucosidase</fullName>
    </recommendedName>
</protein>
<keyword evidence="8" id="KW-1185">Reference proteome</keyword>
<dbReference type="SUPFAM" id="SSF51445">
    <property type="entry name" value="(Trans)glycosidases"/>
    <property type="match status" value="1"/>
</dbReference>
<comment type="similarity">
    <text evidence="1 4">Belongs to the glycosyl hydrolase 17 family.</text>
</comment>
<dbReference type="FunFam" id="3.20.20.80:FF:000010">
    <property type="entry name" value="glucan endo-1,3-beta-glucosidase, basic"/>
    <property type="match status" value="1"/>
</dbReference>
<evidence type="ECO:0000256" key="4">
    <source>
        <dbReference type="RuleBase" id="RU004335"/>
    </source>
</evidence>
<keyword evidence="6" id="KW-0732">Signal</keyword>
<evidence type="ECO:0000256" key="2">
    <source>
        <dbReference type="ARBA" id="ARBA00022801"/>
    </source>
</evidence>
<dbReference type="AlphaFoldDB" id="A0AAV7EQM7"/>
<evidence type="ECO:0000256" key="1">
    <source>
        <dbReference type="ARBA" id="ARBA00008773"/>
    </source>
</evidence>
<reference evidence="7 8" key="1">
    <citation type="submission" date="2021-07" db="EMBL/GenBank/DDBJ databases">
        <title>The Aristolochia fimbriata genome: insights into angiosperm evolution, floral development and chemical biosynthesis.</title>
        <authorList>
            <person name="Jiao Y."/>
        </authorList>
    </citation>
    <scope>NUCLEOTIDE SEQUENCE [LARGE SCALE GENOMIC DNA]</scope>
    <source>
        <strain evidence="7">IBCAS-2021</strain>
        <tissue evidence="7">Leaf</tissue>
    </source>
</reference>
<accession>A0AAV7EQM7</accession>
<sequence>MASFSVFLFYLSVLVFSWPSTVVANGVGICYGRVADNLPPPGKTVRLLTDNGITKVRLFNNAPSVLKAFAGTGISLMIGVPNEELSKINSKDAALQWLNTNIFAFVPADQVLYLAVGNEILLKQPYYAPYLLPAMTNLHEALHSLTLGGKILVSTPHAATLLSTSFPPSAGTFDPKIMSTMRPLLKFLDDTEAPFMVNLYPFFSHLGDPANVPLDFAAFKEANPVKDGALSYTNQFDASIDAFVAALEREGFGNIPVAVTETGWPTAGGPGAGKAEAEAFNGCLVGRVQNGVGTPKRPNVGVEVFLFDLYDENKKEGSEYERHFGIFGINGSKAYNINFDKTLLVI</sequence>
<evidence type="ECO:0000256" key="5">
    <source>
        <dbReference type="RuleBase" id="RU004336"/>
    </source>
</evidence>
<keyword evidence="2 5" id="KW-0378">Hydrolase</keyword>